<organism evidence="3 4">
    <name type="scientific">Candidatus Kutchimonas denitrificans</name>
    <dbReference type="NCBI Taxonomy" id="3056748"/>
    <lineage>
        <taxon>Bacteria</taxon>
        <taxon>Pseudomonadati</taxon>
        <taxon>Gemmatimonadota</taxon>
        <taxon>Gemmatimonadia</taxon>
        <taxon>Candidatus Palauibacterales</taxon>
        <taxon>Candidatus Palauibacteraceae</taxon>
        <taxon>Candidatus Kutchimonas</taxon>
    </lineage>
</organism>
<keyword evidence="1" id="KW-0732">Signal</keyword>
<proteinExistence type="predicted"/>
<dbReference type="AlphaFoldDB" id="A0AAE5CBC8"/>
<feature type="domain" description="DUF4097" evidence="2">
    <location>
        <begin position="143"/>
        <end position="273"/>
    </location>
</feature>
<dbReference type="PROSITE" id="PS51257">
    <property type="entry name" value="PROKAR_LIPOPROTEIN"/>
    <property type="match status" value="1"/>
</dbReference>
<reference evidence="3 4" key="1">
    <citation type="submission" date="2020-01" db="EMBL/GenBank/DDBJ databases">
        <title>Genomes assembled from Gulf of Kutch pelagic sediment metagenomes.</title>
        <authorList>
            <person name="Chandrashekar M."/>
            <person name="Mahajan M.S."/>
            <person name="Dave K.J."/>
            <person name="Vatsa P."/>
            <person name="Nathani N.M."/>
        </authorList>
    </citation>
    <scope>NUCLEOTIDE SEQUENCE [LARGE SCALE GENOMIC DNA]</scope>
    <source>
        <strain evidence="3">KS3-K002</strain>
    </source>
</reference>
<feature type="signal peptide" evidence="1">
    <location>
        <begin position="1"/>
        <end position="20"/>
    </location>
</feature>
<dbReference type="InterPro" id="IPR025164">
    <property type="entry name" value="Toastrack_DUF4097"/>
</dbReference>
<dbReference type="EMBL" id="JAACAK010000089">
    <property type="protein sequence ID" value="NIR75677.1"/>
    <property type="molecule type" value="Genomic_DNA"/>
</dbReference>
<name>A0AAE5CBC8_9BACT</name>
<feature type="chain" id="PRO_5042161275" evidence="1">
    <location>
        <begin position="21"/>
        <end position="276"/>
    </location>
</feature>
<protein>
    <submittedName>
        <fullName evidence="3">DUF4097 domain-containing protein</fullName>
    </submittedName>
</protein>
<evidence type="ECO:0000313" key="3">
    <source>
        <dbReference type="EMBL" id="NIR75677.1"/>
    </source>
</evidence>
<gene>
    <name evidence="3" type="ORF">GWO12_11295</name>
</gene>
<evidence type="ECO:0000313" key="4">
    <source>
        <dbReference type="Proteomes" id="UP000702544"/>
    </source>
</evidence>
<dbReference type="Pfam" id="PF13349">
    <property type="entry name" value="DUF4097"/>
    <property type="match status" value="1"/>
</dbReference>
<sequence>MHLRVPMLTLLLAAMACATAAAPSATIAQQGRVVQDRDWCDNDWNDDDNERHCEVREFTLSPRDLIAVNASPNGGIEVEGWDRNEVLVRAKVSARGRSESDAREIAGEVEIETGGRWIEADGPRTRRHESWWVSYRVFVPTNTNLDLKSTNGSIRISDVAGRIDFRTTNGGVRLARLQGDVNGRTTNGGLRVELAGDRWEGRGLDVRTTNGGVKLYVPDGYNCRLETGTVNGSFRIDFPVTVQGRLDRRHFNVELGDGGPTIRAVTTNGGVVVERA</sequence>
<dbReference type="Proteomes" id="UP000702544">
    <property type="component" value="Unassembled WGS sequence"/>
</dbReference>
<evidence type="ECO:0000259" key="2">
    <source>
        <dbReference type="Pfam" id="PF13349"/>
    </source>
</evidence>
<evidence type="ECO:0000256" key="1">
    <source>
        <dbReference type="SAM" id="SignalP"/>
    </source>
</evidence>
<comment type="caution">
    <text evidence="3">The sequence shown here is derived from an EMBL/GenBank/DDBJ whole genome shotgun (WGS) entry which is preliminary data.</text>
</comment>
<accession>A0AAE5CBC8</accession>